<dbReference type="AlphaFoldDB" id="A0A317MWS1"/>
<sequence>MDKPLFETGNPQAGQGQMGQGPQQGSGPLPPWAEQAAMYGQGQMGGQGGYGPGQGQGAQGYGQAQGGHQGGYSRGGYGDAQGGCGGHAAYYGQAAQGGYAPAYAAQHGSHHHQHPAYAQQPPYPFPQGGYGPAYGFDPVTGAPLYGPGYAPGMGMNAGMNMGAGAPPQVPAQSFYESMLSMQGISLQNPVFVKGLLLGAGATLLFTNDSVQRSLIGSLVRVWSTLQGGVEELKERFRDAEAEAAAHGDTTEAKA</sequence>
<protein>
    <submittedName>
        <fullName evidence="2">Uncharacterized protein</fullName>
    </submittedName>
</protein>
<gene>
    <name evidence="2" type="ORF">C7443_103115</name>
</gene>
<organism evidence="2 3">
    <name type="scientific">Plasticicumulans acidivorans</name>
    <dbReference type="NCBI Taxonomy" id="886464"/>
    <lineage>
        <taxon>Bacteria</taxon>
        <taxon>Pseudomonadati</taxon>
        <taxon>Pseudomonadota</taxon>
        <taxon>Gammaproteobacteria</taxon>
        <taxon>Candidatus Competibacteraceae</taxon>
        <taxon>Plasticicumulans</taxon>
    </lineage>
</organism>
<keyword evidence="3" id="KW-1185">Reference proteome</keyword>
<name>A0A317MWS1_9GAMM</name>
<proteinExistence type="predicted"/>
<feature type="compositionally biased region" description="Gly residues" evidence="1">
    <location>
        <begin position="42"/>
        <end position="68"/>
    </location>
</feature>
<reference evidence="2 3" key="1">
    <citation type="submission" date="2018-05" db="EMBL/GenBank/DDBJ databases">
        <title>Genomic Encyclopedia of Type Strains, Phase IV (KMG-IV): sequencing the most valuable type-strain genomes for metagenomic binning, comparative biology and taxonomic classification.</title>
        <authorList>
            <person name="Goeker M."/>
        </authorList>
    </citation>
    <scope>NUCLEOTIDE SEQUENCE [LARGE SCALE GENOMIC DNA]</scope>
    <source>
        <strain evidence="2 3">DSM 23606</strain>
    </source>
</reference>
<dbReference type="RefSeq" id="WP_110017702.1">
    <property type="nucleotide sequence ID" value="NZ_QGTJ01000003.1"/>
</dbReference>
<evidence type="ECO:0000256" key="1">
    <source>
        <dbReference type="SAM" id="MobiDB-lite"/>
    </source>
</evidence>
<accession>A0A317MWS1</accession>
<dbReference type="EMBL" id="QGTJ01000003">
    <property type="protein sequence ID" value="PWV63190.1"/>
    <property type="molecule type" value="Genomic_DNA"/>
</dbReference>
<feature type="region of interest" description="Disordered" evidence="1">
    <location>
        <begin position="1"/>
        <end position="68"/>
    </location>
</feature>
<dbReference type="Proteomes" id="UP000246569">
    <property type="component" value="Unassembled WGS sequence"/>
</dbReference>
<evidence type="ECO:0000313" key="2">
    <source>
        <dbReference type="EMBL" id="PWV63190.1"/>
    </source>
</evidence>
<comment type="caution">
    <text evidence="2">The sequence shown here is derived from an EMBL/GenBank/DDBJ whole genome shotgun (WGS) entry which is preliminary data.</text>
</comment>
<evidence type="ECO:0000313" key="3">
    <source>
        <dbReference type="Proteomes" id="UP000246569"/>
    </source>
</evidence>